<keyword evidence="2" id="KW-1185">Reference proteome</keyword>
<reference evidence="3" key="2">
    <citation type="submission" date="2019-09" db="UniProtKB">
        <authorList>
            <consortium name="WormBaseParasite"/>
        </authorList>
    </citation>
    <scope>IDENTIFICATION</scope>
</reference>
<protein>
    <submittedName>
        <fullName evidence="3">Cu2_monoox_C domain-containing protein</fullName>
    </submittedName>
</protein>
<evidence type="ECO:0000313" key="2">
    <source>
        <dbReference type="Proteomes" id="UP000050761"/>
    </source>
</evidence>
<gene>
    <name evidence="1" type="ORF">HPBE_LOCUS4416</name>
</gene>
<evidence type="ECO:0000313" key="3">
    <source>
        <dbReference type="WBParaSite" id="HPBE_0000441501-mRNA-1"/>
    </source>
</evidence>
<dbReference type="EMBL" id="UZAH01025313">
    <property type="protein sequence ID" value="VDO61182.1"/>
    <property type="molecule type" value="Genomic_DNA"/>
</dbReference>
<organism evidence="1">
    <name type="scientific">Heligmosomoides polygyrus</name>
    <name type="common">Parasitic roundworm</name>
    <dbReference type="NCBI Taxonomy" id="6339"/>
    <lineage>
        <taxon>Eukaryota</taxon>
        <taxon>Metazoa</taxon>
        <taxon>Ecdysozoa</taxon>
        <taxon>Nematoda</taxon>
        <taxon>Chromadorea</taxon>
        <taxon>Rhabditida</taxon>
        <taxon>Rhabditina</taxon>
        <taxon>Rhabditomorpha</taxon>
        <taxon>Strongyloidea</taxon>
        <taxon>Heligmosomidae</taxon>
        <taxon>Heligmosomoides</taxon>
    </lineage>
</organism>
<dbReference type="AlphaFoldDB" id="A0A3P8AMP2"/>
<name>A0A3P8AMP2_HELPZ</name>
<sequence>MNAHTVSKRLVQPELGRGNCRSFTILEGCLHLNADDFARRPNRVLMFYEGLTDKDIPAKEFISSPVGNYVDIYCFPGPVMGGLSDLTEKRFFQDAKLTKPGINNTDIAKDGQTAKAVCCGHKYAEDFNKWPYTFTCQGGTWFPKTECNDDQYGELSLTVTAQERNSGAFYEMPIQSVAMHVHAGVAQSCHIGCRAAS</sequence>
<dbReference type="WBParaSite" id="HPBE_0000441501-mRNA-1">
    <property type="protein sequence ID" value="HPBE_0000441501-mRNA-1"/>
    <property type="gene ID" value="HPBE_0000441501"/>
</dbReference>
<dbReference type="Proteomes" id="UP000050761">
    <property type="component" value="Unassembled WGS sequence"/>
</dbReference>
<proteinExistence type="predicted"/>
<accession>A0A3P8AMP2</accession>
<dbReference type="OrthoDB" id="10051774at2759"/>
<evidence type="ECO:0000313" key="1">
    <source>
        <dbReference type="EMBL" id="VDO61182.1"/>
    </source>
</evidence>
<reference evidence="1 2" key="1">
    <citation type="submission" date="2018-11" db="EMBL/GenBank/DDBJ databases">
        <authorList>
            <consortium name="Pathogen Informatics"/>
        </authorList>
    </citation>
    <scope>NUCLEOTIDE SEQUENCE [LARGE SCALE GENOMIC DNA]</scope>
</reference>